<sequence>MDKKQLRKSMIQKRLALDTESYQQSCLKIQKQLEELKAFQEAQSIALYMSYRHEVDTRALMAKYFGKKEIFVPKCVGDDLVFYKIESFDDVAKGYFGVDEPITNITRNINDIDFVVVPLLMFDDQRNRVGYGRGFYDRALKNYPHTTCGIAFSFQHIKDTEPHSLDVPLDMIITDEKIY</sequence>
<dbReference type="SUPFAM" id="SSF100950">
    <property type="entry name" value="NagB/RpiA/CoA transferase-like"/>
    <property type="match status" value="1"/>
</dbReference>
<keyword evidence="3 4" id="KW-0067">ATP-binding</keyword>
<keyword evidence="5" id="KW-0460">Magnesium</keyword>
<dbReference type="EMBL" id="FNYK01000014">
    <property type="protein sequence ID" value="SEI64663.1"/>
    <property type="molecule type" value="Genomic_DNA"/>
</dbReference>
<evidence type="ECO:0000256" key="1">
    <source>
        <dbReference type="ARBA" id="ARBA00010638"/>
    </source>
</evidence>
<dbReference type="GO" id="GO:0035999">
    <property type="term" value="P:tetrahydrofolate interconversion"/>
    <property type="evidence" value="ECO:0007669"/>
    <property type="project" value="TreeGrafter"/>
</dbReference>
<proteinExistence type="inferred from homology"/>
<feature type="binding site" evidence="4">
    <location>
        <begin position="3"/>
        <end position="7"/>
    </location>
    <ligand>
        <name>ATP</name>
        <dbReference type="ChEBI" id="CHEBI:30616"/>
    </ligand>
</feature>
<protein>
    <recommendedName>
        <fullName evidence="5">5-formyltetrahydrofolate cyclo-ligase</fullName>
        <ecNumber evidence="5">6.3.3.2</ecNumber>
    </recommendedName>
</protein>
<comment type="similarity">
    <text evidence="1 5">Belongs to the 5-formyltetrahydrofolate cyclo-ligase family.</text>
</comment>
<dbReference type="GO" id="GO:0005524">
    <property type="term" value="F:ATP binding"/>
    <property type="evidence" value="ECO:0007669"/>
    <property type="project" value="UniProtKB-KW"/>
</dbReference>
<dbReference type="PANTHER" id="PTHR23407">
    <property type="entry name" value="ATPASE INHIBITOR/5-FORMYLTETRAHYDROFOLATE CYCLO-LIGASE"/>
    <property type="match status" value="1"/>
</dbReference>
<dbReference type="Proteomes" id="UP000183028">
    <property type="component" value="Unassembled WGS sequence"/>
</dbReference>
<dbReference type="InterPro" id="IPR024185">
    <property type="entry name" value="FTHF_cligase-like_sf"/>
</dbReference>
<evidence type="ECO:0000313" key="6">
    <source>
        <dbReference type="EMBL" id="SEI64663.1"/>
    </source>
</evidence>
<evidence type="ECO:0000313" key="7">
    <source>
        <dbReference type="Proteomes" id="UP000183028"/>
    </source>
</evidence>
<feature type="binding site" evidence="4">
    <location>
        <begin position="128"/>
        <end position="136"/>
    </location>
    <ligand>
        <name>ATP</name>
        <dbReference type="ChEBI" id="CHEBI:30616"/>
    </ligand>
</feature>
<dbReference type="PIRSF" id="PIRSF006806">
    <property type="entry name" value="FTHF_cligase"/>
    <property type="match status" value="1"/>
</dbReference>
<evidence type="ECO:0000256" key="4">
    <source>
        <dbReference type="PIRSR" id="PIRSR006806-1"/>
    </source>
</evidence>
<feature type="binding site" evidence="4">
    <location>
        <position position="49"/>
    </location>
    <ligand>
        <name>substrate</name>
    </ligand>
</feature>
<dbReference type="AlphaFoldDB" id="A0A1H6S9G3"/>
<dbReference type="InterPro" id="IPR002698">
    <property type="entry name" value="FTHF_cligase"/>
</dbReference>
<dbReference type="EC" id="6.3.3.2" evidence="5"/>
<evidence type="ECO:0000256" key="2">
    <source>
        <dbReference type="ARBA" id="ARBA00022741"/>
    </source>
</evidence>
<dbReference type="Gene3D" id="3.40.50.10420">
    <property type="entry name" value="NagB/RpiA/CoA transferase-like"/>
    <property type="match status" value="1"/>
</dbReference>
<dbReference type="GO" id="GO:0030272">
    <property type="term" value="F:5-formyltetrahydrofolate cyclo-ligase activity"/>
    <property type="evidence" value="ECO:0007669"/>
    <property type="project" value="UniProtKB-EC"/>
</dbReference>
<reference evidence="7" key="1">
    <citation type="submission" date="2016-10" db="EMBL/GenBank/DDBJ databases">
        <authorList>
            <person name="Varghese N."/>
        </authorList>
    </citation>
    <scope>NUCLEOTIDE SEQUENCE [LARGE SCALE GENOMIC DNA]</scope>
    <source>
        <strain evidence="7">DSM 20406</strain>
    </source>
</reference>
<name>A0A1H6S9G3_9FIRM</name>
<dbReference type="STRING" id="322505.SAMN04487836_1075"/>
<dbReference type="GO" id="GO:0046872">
    <property type="term" value="F:metal ion binding"/>
    <property type="evidence" value="ECO:0007669"/>
    <property type="project" value="UniProtKB-KW"/>
</dbReference>
<organism evidence="6 7">
    <name type="scientific">Sharpea azabuensis</name>
    <dbReference type="NCBI Taxonomy" id="322505"/>
    <lineage>
        <taxon>Bacteria</taxon>
        <taxon>Bacillati</taxon>
        <taxon>Bacillota</taxon>
        <taxon>Erysipelotrichia</taxon>
        <taxon>Erysipelotrichales</taxon>
        <taxon>Coprobacillaceae</taxon>
        <taxon>Sharpea</taxon>
    </lineage>
</organism>
<feature type="binding site" evidence="4">
    <location>
        <position position="54"/>
    </location>
    <ligand>
        <name>substrate</name>
    </ligand>
</feature>
<accession>A0A1H6S9G3</accession>
<keyword evidence="5" id="KW-0479">Metal-binding</keyword>
<dbReference type="NCBIfam" id="TIGR02727">
    <property type="entry name" value="MTHFS_bact"/>
    <property type="match status" value="1"/>
</dbReference>
<keyword evidence="2 4" id="KW-0547">Nucleotide-binding</keyword>
<comment type="catalytic activity">
    <reaction evidence="5">
        <text>(6S)-5-formyl-5,6,7,8-tetrahydrofolate + ATP = (6R)-5,10-methenyltetrahydrofolate + ADP + phosphate</text>
        <dbReference type="Rhea" id="RHEA:10488"/>
        <dbReference type="ChEBI" id="CHEBI:30616"/>
        <dbReference type="ChEBI" id="CHEBI:43474"/>
        <dbReference type="ChEBI" id="CHEBI:57455"/>
        <dbReference type="ChEBI" id="CHEBI:57457"/>
        <dbReference type="ChEBI" id="CHEBI:456216"/>
        <dbReference type="EC" id="6.3.3.2"/>
    </reaction>
</comment>
<evidence type="ECO:0000256" key="3">
    <source>
        <dbReference type="ARBA" id="ARBA00022840"/>
    </source>
</evidence>
<dbReference type="OrthoDB" id="9801938at2"/>
<dbReference type="eggNOG" id="COG0212">
    <property type="taxonomic scope" value="Bacteria"/>
</dbReference>
<comment type="cofactor">
    <cofactor evidence="5">
        <name>Mg(2+)</name>
        <dbReference type="ChEBI" id="CHEBI:18420"/>
    </cofactor>
</comment>
<keyword evidence="7" id="KW-1185">Reference proteome</keyword>
<dbReference type="Pfam" id="PF01812">
    <property type="entry name" value="5-FTHF_cyc-lig"/>
    <property type="match status" value="1"/>
</dbReference>
<gene>
    <name evidence="6" type="ORF">SAMN04487834_101421</name>
</gene>
<dbReference type="InterPro" id="IPR037171">
    <property type="entry name" value="NagB/RpiA_transferase-like"/>
</dbReference>
<keyword evidence="6" id="KW-0436">Ligase</keyword>
<dbReference type="GO" id="GO:0009396">
    <property type="term" value="P:folic acid-containing compound biosynthetic process"/>
    <property type="evidence" value="ECO:0007669"/>
    <property type="project" value="TreeGrafter"/>
</dbReference>
<dbReference type="RefSeq" id="WP_074731680.1">
    <property type="nucleotide sequence ID" value="NZ_FNYK01000014.1"/>
</dbReference>
<dbReference type="PANTHER" id="PTHR23407:SF1">
    <property type="entry name" value="5-FORMYLTETRAHYDROFOLATE CYCLO-LIGASE"/>
    <property type="match status" value="1"/>
</dbReference>
<evidence type="ECO:0000256" key="5">
    <source>
        <dbReference type="RuleBase" id="RU361279"/>
    </source>
</evidence>